<dbReference type="AlphaFoldDB" id="A0A8K0DSU6"/>
<name>A0A8K0DSU6_9ROSA</name>
<protein>
    <submittedName>
        <fullName evidence="1">Uncharacterized protein</fullName>
    </submittedName>
</protein>
<keyword evidence="2" id="KW-1185">Reference proteome</keyword>
<evidence type="ECO:0000313" key="2">
    <source>
        <dbReference type="Proteomes" id="UP000796880"/>
    </source>
</evidence>
<sequence length="246" mass="27320">MSSATAKNANVTRYWIQPTPFNTIFLDHASKKFGMYRVIPLPLAISFNGFASVHPAIKNEIDFQIYEEVKTLQPFLKLRTTTPNSQLGPISTMFPSSSTSISNLALGTTIVDNLTLFHTITHVQENLTPSSSANLDATLLVSTAMSGVMESMKGILTCSMVALKSLEFGKLALVCKLACWSWNCVFSIWSCGGQVWLELWHGGCFGLVPLIPQLLHHHKVFPLASYFLKLWLVSVQHVFTQAWVLQ</sequence>
<proteinExistence type="predicted"/>
<dbReference type="EMBL" id="VOIH02000010">
    <property type="protein sequence ID" value="KAF3434558.1"/>
    <property type="molecule type" value="Genomic_DNA"/>
</dbReference>
<evidence type="ECO:0000313" key="1">
    <source>
        <dbReference type="EMBL" id="KAF3434558.1"/>
    </source>
</evidence>
<comment type="caution">
    <text evidence="1">The sequence shown here is derived from an EMBL/GenBank/DDBJ whole genome shotgun (WGS) entry which is preliminary data.</text>
</comment>
<gene>
    <name evidence="1" type="ORF">FNV43_RR21643</name>
</gene>
<dbReference type="Proteomes" id="UP000796880">
    <property type="component" value="Unassembled WGS sequence"/>
</dbReference>
<accession>A0A8K0DSU6</accession>
<reference evidence="1" key="1">
    <citation type="submission" date="2020-03" db="EMBL/GenBank/DDBJ databases">
        <title>A high-quality chromosome-level genome assembly of a woody plant with both climbing and erect habits, Rhamnella rubrinervis.</title>
        <authorList>
            <person name="Lu Z."/>
            <person name="Yang Y."/>
            <person name="Zhu X."/>
            <person name="Sun Y."/>
        </authorList>
    </citation>
    <scope>NUCLEOTIDE SEQUENCE</scope>
    <source>
        <strain evidence="1">BYM</strain>
        <tissue evidence="1">Leaf</tissue>
    </source>
</reference>
<organism evidence="1 2">
    <name type="scientific">Rhamnella rubrinervis</name>
    <dbReference type="NCBI Taxonomy" id="2594499"/>
    <lineage>
        <taxon>Eukaryota</taxon>
        <taxon>Viridiplantae</taxon>
        <taxon>Streptophyta</taxon>
        <taxon>Embryophyta</taxon>
        <taxon>Tracheophyta</taxon>
        <taxon>Spermatophyta</taxon>
        <taxon>Magnoliopsida</taxon>
        <taxon>eudicotyledons</taxon>
        <taxon>Gunneridae</taxon>
        <taxon>Pentapetalae</taxon>
        <taxon>rosids</taxon>
        <taxon>fabids</taxon>
        <taxon>Rosales</taxon>
        <taxon>Rhamnaceae</taxon>
        <taxon>rhamnoid group</taxon>
        <taxon>Rhamneae</taxon>
        <taxon>Rhamnella</taxon>
    </lineage>
</organism>